<dbReference type="Proteomes" id="UP000537592">
    <property type="component" value="Unassembled WGS sequence"/>
</dbReference>
<proteinExistence type="predicted"/>
<keyword evidence="3" id="KW-1185">Reference proteome</keyword>
<protein>
    <submittedName>
        <fullName evidence="2">Uncharacterized protein</fullName>
    </submittedName>
</protein>
<accession>A0A7W6EI01</accession>
<feature type="region of interest" description="Disordered" evidence="1">
    <location>
        <begin position="1"/>
        <end position="32"/>
    </location>
</feature>
<gene>
    <name evidence="2" type="ORF">FHS81_002693</name>
</gene>
<sequence length="73" mass="7989">MIASVQIGRGSNRKKADVATHPDDQHILRNGFGEPHAGIEARLDDIDKPAIADDIELDIRILGQEPGRDLAKH</sequence>
<comment type="caution">
    <text evidence="2">The sequence shown here is derived from an EMBL/GenBank/DDBJ whole genome shotgun (WGS) entry which is preliminary data.</text>
</comment>
<evidence type="ECO:0000313" key="2">
    <source>
        <dbReference type="EMBL" id="MBB3810591.1"/>
    </source>
</evidence>
<organism evidence="2 3">
    <name type="scientific">Pseudochelatococcus contaminans</name>
    <dbReference type="NCBI Taxonomy" id="1538103"/>
    <lineage>
        <taxon>Bacteria</taxon>
        <taxon>Pseudomonadati</taxon>
        <taxon>Pseudomonadota</taxon>
        <taxon>Alphaproteobacteria</taxon>
        <taxon>Hyphomicrobiales</taxon>
        <taxon>Chelatococcaceae</taxon>
        <taxon>Pseudochelatococcus</taxon>
    </lineage>
</organism>
<name>A0A7W6EI01_9HYPH</name>
<dbReference type="AlphaFoldDB" id="A0A7W6EI01"/>
<evidence type="ECO:0000313" key="3">
    <source>
        <dbReference type="Proteomes" id="UP000537592"/>
    </source>
</evidence>
<evidence type="ECO:0000256" key="1">
    <source>
        <dbReference type="SAM" id="MobiDB-lite"/>
    </source>
</evidence>
<reference evidence="2 3" key="1">
    <citation type="submission" date="2020-08" db="EMBL/GenBank/DDBJ databases">
        <title>Genomic Encyclopedia of Type Strains, Phase IV (KMG-IV): sequencing the most valuable type-strain genomes for metagenomic binning, comparative biology and taxonomic classification.</title>
        <authorList>
            <person name="Goeker M."/>
        </authorList>
    </citation>
    <scope>NUCLEOTIDE SEQUENCE [LARGE SCALE GENOMIC DNA]</scope>
    <source>
        <strain evidence="2 3">DSM 28760</strain>
    </source>
</reference>
<dbReference type="EMBL" id="JACICC010000007">
    <property type="protein sequence ID" value="MBB3810591.1"/>
    <property type="molecule type" value="Genomic_DNA"/>
</dbReference>
<feature type="compositionally biased region" description="Basic and acidic residues" evidence="1">
    <location>
        <begin position="14"/>
        <end position="27"/>
    </location>
</feature>